<keyword evidence="7 9" id="KW-1133">Transmembrane helix</keyword>
<evidence type="ECO:0000256" key="6">
    <source>
        <dbReference type="ARBA" id="ARBA00022737"/>
    </source>
</evidence>
<protein>
    <recommendedName>
        <fullName evidence="9">Bidirectional sugar transporter SWEET</fullName>
    </recommendedName>
</protein>
<dbReference type="Proteomes" id="UP000886520">
    <property type="component" value="Chromosome 23"/>
</dbReference>
<feature type="transmembrane region" description="Helical" evidence="9">
    <location>
        <begin position="6"/>
        <end position="23"/>
    </location>
</feature>
<keyword evidence="12" id="KW-1185">Reference proteome</keyword>
<evidence type="ECO:0000256" key="3">
    <source>
        <dbReference type="ARBA" id="ARBA00022448"/>
    </source>
</evidence>
<accession>A0A9D4Z4Z4</accession>
<name>A0A9D4Z4Z4_ADICA</name>
<feature type="compositionally biased region" description="Basic and acidic residues" evidence="10">
    <location>
        <begin position="291"/>
        <end position="301"/>
    </location>
</feature>
<feature type="transmembrane region" description="Helical" evidence="9">
    <location>
        <begin position="43"/>
        <end position="62"/>
    </location>
</feature>
<feature type="transmembrane region" description="Helical" evidence="9">
    <location>
        <begin position="128"/>
        <end position="149"/>
    </location>
</feature>
<dbReference type="OrthoDB" id="409725at2759"/>
<proteinExistence type="inferred from homology"/>
<evidence type="ECO:0000256" key="4">
    <source>
        <dbReference type="ARBA" id="ARBA00022597"/>
    </source>
</evidence>
<dbReference type="GO" id="GO:0051119">
    <property type="term" value="F:sugar transmembrane transporter activity"/>
    <property type="evidence" value="ECO:0007669"/>
    <property type="project" value="InterPro"/>
</dbReference>
<keyword evidence="4 9" id="KW-0762">Sugar transport</keyword>
<dbReference type="Gene3D" id="1.20.1280.290">
    <property type="match status" value="2"/>
</dbReference>
<dbReference type="PANTHER" id="PTHR10791">
    <property type="entry name" value="RAG1-ACTIVATING PROTEIN 1"/>
    <property type="match status" value="1"/>
</dbReference>
<feature type="transmembrane region" description="Helical" evidence="9">
    <location>
        <begin position="102"/>
        <end position="122"/>
    </location>
</feature>
<feature type="transmembrane region" description="Helical" evidence="9">
    <location>
        <begin position="68"/>
        <end position="90"/>
    </location>
</feature>
<dbReference type="EMBL" id="JABFUD020000023">
    <property type="protein sequence ID" value="KAI5061479.1"/>
    <property type="molecule type" value="Genomic_DNA"/>
</dbReference>
<dbReference type="AlphaFoldDB" id="A0A9D4Z4Z4"/>
<gene>
    <name evidence="11" type="ORF">GOP47_0023984</name>
</gene>
<comment type="caution">
    <text evidence="11">The sequence shown here is derived from an EMBL/GenBank/DDBJ whole genome shotgun (WGS) entry which is preliminary data.</text>
</comment>
<dbReference type="PANTHER" id="PTHR10791:SF142">
    <property type="entry name" value="BIDIRECTIONAL SUGAR TRANSPORTER SWEET16"/>
    <property type="match status" value="1"/>
</dbReference>
<evidence type="ECO:0000313" key="11">
    <source>
        <dbReference type="EMBL" id="KAI5061479.1"/>
    </source>
</evidence>
<dbReference type="InterPro" id="IPR047664">
    <property type="entry name" value="SWEET"/>
</dbReference>
<evidence type="ECO:0000256" key="9">
    <source>
        <dbReference type="RuleBase" id="RU910715"/>
    </source>
</evidence>
<comment type="function">
    <text evidence="9">Mediates both low-affinity uptake and efflux of sugar across the membrane.</text>
</comment>
<keyword evidence="3 9" id="KW-0813">Transport</keyword>
<dbReference type="InterPro" id="IPR004316">
    <property type="entry name" value="SWEET_rpt"/>
</dbReference>
<evidence type="ECO:0000256" key="2">
    <source>
        <dbReference type="ARBA" id="ARBA00007809"/>
    </source>
</evidence>
<keyword evidence="5 9" id="KW-0812">Transmembrane</keyword>
<sequence length="321" mass="35869">MAAMNYSLLLGILGNILSILVFTSPMKTFWRIYKRRSTENFKALPYICTLLSTSLWSYYGLIKPGGTLILTINAAGTVLQSFYLIVFLIFVPKQRKARTALLAFLLDGLCFGLIFIATFISTKGSQRVFVVGAICSAISVSMYASPLVALRSVIRTKSVEFMPFFLSLFLFLNGGVWALYALLVKDVFIGIPNVIGFVLGGVQLTLYVYYKNFGKTLKKSTQEKTSFNGENTSIDDLEMGRSVSLPKQIMPSNKQTSPTTILKHRSLPTKIMKTSSSTLVELMNFLQEKDPIATRPKHENETIQDQAFVRKETQRSPSLSK</sequence>
<comment type="similarity">
    <text evidence="2 9">Belongs to the SWEET sugar transporter family.</text>
</comment>
<evidence type="ECO:0000256" key="1">
    <source>
        <dbReference type="ARBA" id="ARBA00004127"/>
    </source>
</evidence>
<dbReference type="FunFam" id="1.20.1280.290:FF:000002">
    <property type="entry name" value="Bidirectional sugar transporter SWEET"/>
    <property type="match status" value="1"/>
</dbReference>
<evidence type="ECO:0000256" key="8">
    <source>
        <dbReference type="ARBA" id="ARBA00023136"/>
    </source>
</evidence>
<reference evidence="11" key="1">
    <citation type="submission" date="2021-01" db="EMBL/GenBank/DDBJ databases">
        <title>Adiantum capillus-veneris genome.</title>
        <authorList>
            <person name="Fang Y."/>
            <person name="Liao Q."/>
        </authorList>
    </citation>
    <scope>NUCLEOTIDE SEQUENCE</scope>
    <source>
        <strain evidence="11">H3</strain>
        <tissue evidence="11">Leaf</tissue>
    </source>
</reference>
<feature type="transmembrane region" description="Helical" evidence="9">
    <location>
        <begin position="161"/>
        <end position="183"/>
    </location>
</feature>
<evidence type="ECO:0000256" key="10">
    <source>
        <dbReference type="SAM" id="MobiDB-lite"/>
    </source>
</evidence>
<feature type="transmembrane region" description="Helical" evidence="9">
    <location>
        <begin position="189"/>
        <end position="210"/>
    </location>
</feature>
<dbReference type="GO" id="GO:0012505">
    <property type="term" value="C:endomembrane system"/>
    <property type="evidence" value="ECO:0007669"/>
    <property type="project" value="UniProtKB-SubCell"/>
</dbReference>
<evidence type="ECO:0000256" key="5">
    <source>
        <dbReference type="ARBA" id="ARBA00022692"/>
    </source>
</evidence>
<keyword evidence="8 9" id="KW-0472">Membrane</keyword>
<comment type="subcellular location">
    <subcellularLocation>
        <location evidence="9">Cell membrane</location>
        <topology evidence="9">Multi-pass membrane protein</topology>
    </subcellularLocation>
    <subcellularLocation>
        <location evidence="1">Endomembrane system</location>
        <topology evidence="1">Multi-pass membrane protein</topology>
    </subcellularLocation>
</comment>
<evidence type="ECO:0000256" key="7">
    <source>
        <dbReference type="ARBA" id="ARBA00022989"/>
    </source>
</evidence>
<dbReference type="FunFam" id="1.20.1280.290:FF:000001">
    <property type="entry name" value="Bidirectional sugar transporter SWEET"/>
    <property type="match status" value="1"/>
</dbReference>
<feature type="region of interest" description="Disordered" evidence="10">
    <location>
        <begin position="291"/>
        <end position="321"/>
    </location>
</feature>
<keyword evidence="6" id="KW-0677">Repeat</keyword>
<organism evidence="11 12">
    <name type="scientific">Adiantum capillus-veneris</name>
    <name type="common">Maidenhair fern</name>
    <dbReference type="NCBI Taxonomy" id="13818"/>
    <lineage>
        <taxon>Eukaryota</taxon>
        <taxon>Viridiplantae</taxon>
        <taxon>Streptophyta</taxon>
        <taxon>Embryophyta</taxon>
        <taxon>Tracheophyta</taxon>
        <taxon>Polypodiopsida</taxon>
        <taxon>Polypodiidae</taxon>
        <taxon>Polypodiales</taxon>
        <taxon>Pteridineae</taxon>
        <taxon>Pteridaceae</taxon>
        <taxon>Vittarioideae</taxon>
        <taxon>Adiantum</taxon>
    </lineage>
</organism>
<evidence type="ECO:0000313" key="12">
    <source>
        <dbReference type="Proteomes" id="UP000886520"/>
    </source>
</evidence>
<dbReference type="GO" id="GO:0005886">
    <property type="term" value="C:plasma membrane"/>
    <property type="evidence" value="ECO:0007669"/>
    <property type="project" value="UniProtKB-SubCell"/>
</dbReference>
<dbReference type="Pfam" id="PF03083">
    <property type="entry name" value="MtN3_slv"/>
    <property type="match status" value="2"/>
</dbReference>